<reference evidence="2" key="1">
    <citation type="journal article" date="2010" name="Genome Res.">
        <title>Population genomic sequencing of Coccidioides fungi reveals recent hybridization and transposon control.</title>
        <authorList>
            <person name="Neafsey D.E."/>
            <person name="Barker B.M."/>
            <person name="Sharpton T.J."/>
            <person name="Stajich J.E."/>
            <person name="Park D.J."/>
            <person name="Whiston E."/>
            <person name="Hung C.-Y."/>
            <person name="McMahan C."/>
            <person name="White J."/>
            <person name="Sykes S."/>
            <person name="Heiman D."/>
            <person name="Young S."/>
            <person name="Zeng Q."/>
            <person name="Abouelleil A."/>
            <person name="Aftuck L."/>
            <person name="Bessette D."/>
            <person name="Brown A."/>
            <person name="FitzGerald M."/>
            <person name="Lui A."/>
            <person name="Macdonald J.P."/>
            <person name="Priest M."/>
            <person name="Orbach M.J."/>
            <person name="Galgiani J.N."/>
            <person name="Kirkland T.N."/>
            <person name="Cole G.T."/>
            <person name="Birren B.W."/>
            <person name="Henn M.R."/>
            <person name="Taylor J.W."/>
            <person name="Rounsley S.D."/>
        </authorList>
    </citation>
    <scope>NUCLEOTIDE SEQUENCE [LARGE SCALE GENOMIC DNA]</scope>
    <source>
        <strain evidence="2">RMSCC 2394</strain>
    </source>
</reference>
<evidence type="ECO:0000313" key="1">
    <source>
        <dbReference type="EMBL" id="KMP01022.1"/>
    </source>
</evidence>
<dbReference type="AlphaFoldDB" id="A0A0J7AUN8"/>
<name>A0A0J7AUN8_COCIT</name>
<proteinExistence type="predicted"/>
<evidence type="ECO:0000313" key="2">
    <source>
        <dbReference type="Proteomes" id="UP000054565"/>
    </source>
</evidence>
<protein>
    <submittedName>
        <fullName evidence="1">Uncharacterized protein</fullName>
    </submittedName>
</protein>
<accession>A0A0J7AUN8</accession>
<sequence>MGQPLELDKFRGFGQSEHVLRVKCRFAVTAVIAWCDLQAVRRYFLDTTAFSHGPDIPDPNPPSYIFSRSVLESKTTPGLGLGLLRYRARNGISLFRVSAGSGNPWDVRV</sequence>
<dbReference type="EMBL" id="DS028093">
    <property type="protein sequence ID" value="KMP01022.1"/>
    <property type="molecule type" value="Genomic_DNA"/>
</dbReference>
<gene>
    <name evidence="1" type="ORF">CIRG_01162</name>
</gene>
<dbReference type="Proteomes" id="UP000054565">
    <property type="component" value="Unassembled WGS sequence"/>
</dbReference>
<organism evidence="1 2">
    <name type="scientific">Coccidioides immitis RMSCC 2394</name>
    <dbReference type="NCBI Taxonomy" id="404692"/>
    <lineage>
        <taxon>Eukaryota</taxon>
        <taxon>Fungi</taxon>
        <taxon>Dikarya</taxon>
        <taxon>Ascomycota</taxon>
        <taxon>Pezizomycotina</taxon>
        <taxon>Eurotiomycetes</taxon>
        <taxon>Eurotiomycetidae</taxon>
        <taxon>Onygenales</taxon>
        <taxon>Onygenaceae</taxon>
        <taxon>Coccidioides</taxon>
    </lineage>
</organism>